<protein>
    <submittedName>
        <fullName evidence="1">Uncharacterized protein</fullName>
    </submittedName>
</protein>
<evidence type="ECO:0000313" key="1">
    <source>
        <dbReference type="EMBL" id="CAH3168201.1"/>
    </source>
</evidence>
<evidence type="ECO:0000313" key="2">
    <source>
        <dbReference type="Proteomes" id="UP001159427"/>
    </source>
</evidence>
<accession>A0ABN8QP68</accession>
<feature type="non-terminal residue" evidence="1">
    <location>
        <position position="1"/>
    </location>
</feature>
<reference evidence="1 2" key="1">
    <citation type="submission" date="2022-05" db="EMBL/GenBank/DDBJ databases">
        <authorList>
            <consortium name="Genoscope - CEA"/>
            <person name="William W."/>
        </authorList>
    </citation>
    <scope>NUCLEOTIDE SEQUENCE [LARGE SCALE GENOMIC DNA]</scope>
</reference>
<gene>
    <name evidence="1" type="ORF">PEVE_00006421</name>
</gene>
<dbReference type="EMBL" id="CALNXI010001412">
    <property type="protein sequence ID" value="CAH3168201.1"/>
    <property type="molecule type" value="Genomic_DNA"/>
</dbReference>
<comment type="caution">
    <text evidence="1">The sequence shown here is derived from an EMBL/GenBank/DDBJ whole genome shotgun (WGS) entry which is preliminary data.</text>
</comment>
<name>A0ABN8QP68_9CNID</name>
<dbReference type="Proteomes" id="UP001159427">
    <property type="component" value="Unassembled WGS sequence"/>
</dbReference>
<organism evidence="1 2">
    <name type="scientific">Porites evermanni</name>
    <dbReference type="NCBI Taxonomy" id="104178"/>
    <lineage>
        <taxon>Eukaryota</taxon>
        <taxon>Metazoa</taxon>
        <taxon>Cnidaria</taxon>
        <taxon>Anthozoa</taxon>
        <taxon>Hexacorallia</taxon>
        <taxon>Scleractinia</taxon>
        <taxon>Fungiina</taxon>
        <taxon>Poritidae</taxon>
        <taxon>Porites</taxon>
    </lineage>
</organism>
<sequence length="152" mass="16767">GTPVHRPDGLAMLMSPKKGETAAQVISVLIIGEVIQAVSRQVSSISRIPCYSLVSCILLRGFEVWKSPTKSGYWCTFLPTFSHFHSSEKCRTKLTTEETQVFMARAGHAFGLNDVVAYLRSLPKAAVDYFSKDFSLVKLLLVLPSTNAVSER</sequence>
<proteinExistence type="predicted"/>
<keyword evidence="2" id="KW-1185">Reference proteome</keyword>